<dbReference type="Proteomes" id="UP001060112">
    <property type="component" value="Chromosome"/>
</dbReference>
<evidence type="ECO:0000259" key="1">
    <source>
        <dbReference type="Pfam" id="PF01370"/>
    </source>
</evidence>
<protein>
    <submittedName>
        <fullName evidence="2">NAD-dependent epimerase/dehydratase family protein</fullName>
    </submittedName>
</protein>
<dbReference type="InterPro" id="IPR001509">
    <property type="entry name" value="Epimerase_deHydtase"/>
</dbReference>
<dbReference type="EMBL" id="CP101620">
    <property type="protein sequence ID" value="UTY38148.1"/>
    <property type="molecule type" value="Genomic_DNA"/>
</dbReference>
<accession>A0ABY5I097</accession>
<dbReference type="Pfam" id="PF01370">
    <property type="entry name" value="Epimerase"/>
    <property type="match status" value="1"/>
</dbReference>
<keyword evidence="3" id="KW-1185">Reference proteome</keyword>
<reference evidence="2" key="1">
    <citation type="submission" date="2022-07" db="EMBL/GenBank/DDBJ databases">
        <title>Faecal culturing of patients with breast cancer.</title>
        <authorList>
            <person name="Teng N.M.Y."/>
            <person name="Kiu R."/>
            <person name="Evans R."/>
            <person name="Baker D.J."/>
            <person name="Zenner C."/>
            <person name="Robinson S.D."/>
            <person name="Hall L.J."/>
        </authorList>
    </citation>
    <scope>NUCLEOTIDE SEQUENCE</scope>
    <source>
        <strain evidence="2">LH1062</strain>
    </source>
</reference>
<gene>
    <name evidence="2" type="ORF">NMU03_10660</name>
</gene>
<evidence type="ECO:0000313" key="3">
    <source>
        <dbReference type="Proteomes" id="UP001060112"/>
    </source>
</evidence>
<dbReference type="InterPro" id="IPR036291">
    <property type="entry name" value="NAD(P)-bd_dom_sf"/>
</dbReference>
<dbReference type="RefSeq" id="WP_290138279.1">
    <property type="nucleotide sequence ID" value="NZ_CP101620.1"/>
</dbReference>
<dbReference type="InterPro" id="IPR050177">
    <property type="entry name" value="Lipid_A_modif_metabolic_enz"/>
</dbReference>
<feature type="domain" description="NAD-dependent epimerase/dehydratase" evidence="1">
    <location>
        <begin position="4"/>
        <end position="172"/>
    </location>
</feature>
<dbReference type="SUPFAM" id="SSF51735">
    <property type="entry name" value="NAD(P)-binding Rossmann-fold domains"/>
    <property type="match status" value="1"/>
</dbReference>
<dbReference type="Gene3D" id="3.40.50.720">
    <property type="entry name" value="NAD(P)-binding Rossmann-like Domain"/>
    <property type="match status" value="1"/>
</dbReference>
<sequence>MKRILITGKDSYIGTNFMKYLEQYPNDYYVKELDVRDDSWKGFDFSAYDAVYHVAGIAHIKEVSENENLYYKVNRDLAVNIAKKTKDSKVKQFIFMSSMSVYGLIHSNIFIDEKTECHPNTYYGKSKYEAEQMIKELKDDSFHVCIVRPPMVYGQGAPGNLGRLFQAVRKFHIFPTLRNERSSITVEKLCEYIKKYIDEEATGLFLPQNDEYLCTVDIVKNQMKKENVKVIYLSIFNPMIRFLIGKVGLITKCFGDLKYGK</sequence>
<proteinExistence type="predicted"/>
<evidence type="ECO:0000313" key="2">
    <source>
        <dbReference type="EMBL" id="UTY38148.1"/>
    </source>
</evidence>
<name>A0ABY5I097_9FIRM</name>
<dbReference type="PANTHER" id="PTHR43245:SF58">
    <property type="entry name" value="BLL5923 PROTEIN"/>
    <property type="match status" value="1"/>
</dbReference>
<dbReference type="PANTHER" id="PTHR43245">
    <property type="entry name" value="BIFUNCTIONAL POLYMYXIN RESISTANCE PROTEIN ARNA"/>
    <property type="match status" value="1"/>
</dbReference>
<organism evidence="2 3">
    <name type="scientific">Allocoprobacillus halotolerans</name>
    <dbReference type="NCBI Taxonomy" id="2944914"/>
    <lineage>
        <taxon>Bacteria</taxon>
        <taxon>Bacillati</taxon>
        <taxon>Bacillota</taxon>
        <taxon>Erysipelotrichia</taxon>
        <taxon>Erysipelotrichales</taxon>
        <taxon>Erysipelotrichaceae</taxon>
        <taxon>Allocoprobacillus</taxon>
    </lineage>
</organism>